<keyword evidence="3" id="KW-0597">Phosphoprotein</keyword>
<feature type="transmembrane region" description="Helical" evidence="9">
    <location>
        <begin position="6"/>
        <end position="24"/>
    </location>
</feature>
<dbReference type="InterPro" id="IPR003594">
    <property type="entry name" value="HATPase_dom"/>
</dbReference>
<dbReference type="InterPro" id="IPR003661">
    <property type="entry name" value="HisK_dim/P_dom"/>
</dbReference>
<dbReference type="RefSeq" id="WP_307475069.1">
    <property type="nucleotide sequence ID" value="NZ_JAUSUB010000009.1"/>
</dbReference>
<evidence type="ECO:0000256" key="5">
    <source>
        <dbReference type="ARBA" id="ARBA00022741"/>
    </source>
</evidence>
<evidence type="ECO:0000259" key="11">
    <source>
        <dbReference type="PROSITE" id="PS50112"/>
    </source>
</evidence>
<feature type="transmembrane region" description="Helical" evidence="9">
    <location>
        <begin position="178"/>
        <end position="198"/>
    </location>
</feature>
<keyword evidence="6" id="KW-0418">Kinase</keyword>
<evidence type="ECO:0000256" key="4">
    <source>
        <dbReference type="ARBA" id="ARBA00022679"/>
    </source>
</evidence>
<dbReference type="EMBL" id="JAUSUB010000009">
    <property type="protein sequence ID" value="MDQ0270553.1"/>
    <property type="molecule type" value="Genomic_DNA"/>
</dbReference>
<protein>
    <recommendedName>
        <fullName evidence="2">histidine kinase</fullName>
        <ecNumber evidence="2">2.7.13.3</ecNumber>
    </recommendedName>
</protein>
<dbReference type="InterPro" id="IPR036097">
    <property type="entry name" value="HisK_dim/P_sf"/>
</dbReference>
<dbReference type="SUPFAM" id="SSF55785">
    <property type="entry name" value="PYP-like sensor domain (PAS domain)"/>
    <property type="match status" value="1"/>
</dbReference>
<evidence type="ECO:0000256" key="2">
    <source>
        <dbReference type="ARBA" id="ARBA00012438"/>
    </source>
</evidence>
<feature type="transmembrane region" description="Helical" evidence="9">
    <location>
        <begin position="31"/>
        <end position="50"/>
    </location>
</feature>
<dbReference type="PROSITE" id="PS50112">
    <property type="entry name" value="PAS"/>
    <property type="match status" value="1"/>
</dbReference>
<evidence type="ECO:0000256" key="3">
    <source>
        <dbReference type="ARBA" id="ARBA00022553"/>
    </source>
</evidence>
<dbReference type="PANTHER" id="PTHR43065">
    <property type="entry name" value="SENSOR HISTIDINE KINASE"/>
    <property type="match status" value="1"/>
</dbReference>
<evidence type="ECO:0000259" key="10">
    <source>
        <dbReference type="PROSITE" id="PS50109"/>
    </source>
</evidence>
<dbReference type="Gene3D" id="3.30.565.10">
    <property type="entry name" value="Histidine kinase-like ATPase, C-terminal domain"/>
    <property type="match status" value="1"/>
</dbReference>
<keyword evidence="5" id="KW-0547">Nucleotide-binding</keyword>
<dbReference type="InterPro" id="IPR004358">
    <property type="entry name" value="Sig_transdc_His_kin-like_C"/>
</dbReference>
<dbReference type="Gene3D" id="1.10.287.130">
    <property type="match status" value="1"/>
</dbReference>
<evidence type="ECO:0000256" key="9">
    <source>
        <dbReference type="SAM" id="Phobius"/>
    </source>
</evidence>
<keyword evidence="7" id="KW-0067">ATP-binding</keyword>
<dbReference type="InterPro" id="IPR035965">
    <property type="entry name" value="PAS-like_dom_sf"/>
</dbReference>
<dbReference type="PRINTS" id="PR00344">
    <property type="entry name" value="BCTRLSENSOR"/>
</dbReference>
<feature type="transmembrane region" description="Helical" evidence="9">
    <location>
        <begin position="102"/>
        <end position="122"/>
    </location>
</feature>
<dbReference type="NCBIfam" id="TIGR00229">
    <property type="entry name" value="sensory_box"/>
    <property type="match status" value="1"/>
</dbReference>
<comment type="catalytic activity">
    <reaction evidence="1">
        <text>ATP + protein L-histidine = ADP + protein N-phospho-L-histidine.</text>
        <dbReference type="EC" id="2.7.13.3"/>
    </reaction>
</comment>
<dbReference type="SUPFAM" id="SSF47384">
    <property type="entry name" value="Homodimeric domain of signal transducing histidine kinase"/>
    <property type="match status" value="1"/>
</dbReference>
<keyword evidence="8" id="KW-0902">Two-component regulatory system</keyword>
<evidence type="ECO:0000256" key="6">
    <source>
        <dbReference type="ARBA" id="ARBA00022777"/>
    </source>
</evidence>
<dbReference type="Gene3D" id="3.30.450.20">
    <property type="entry name" value="PAS domain"/>
    <property type="match status" value="1"/>
</dbReference>
<sequence>MEFILLLTVSFIPLFISVSILFFSKASLTKALSLFLLMLSFWQMDIAFLYANEFLSLEVIDWLFRILRMGPIFIMPLMYYFSYYLVKENLVQFKLLFNKTGLMIVTGFSIVTYAINFTNAGVASYQFVEAVQFSPSHWVPVYGVLNFTFIINILLVFVNWFFLFVVTIRLKGIYYKGFYLQLVIAAMIIFVNGVISGFSVVPLFFSSFNSIIAALILFLGFFQMQSQRISDINLELVRQSDLLEAIMDINPNYLLVKDAENRIVKVNNSFCKLFAESGEDLLGKNPSTLSHFTQMVEAGYEIPYRYADCKGRVYYIQWGSRQLNQETGETYTIFFGNDVTEQKRNEQVLLSSEKMKVIGEMAASVAHEIRNPLTTIRGFIQLLKERNPESSYEKILIEEIDRINQVLKELLILGKPEAKEEDAQVISHLDAINEVNNINLLFEALALEQNKHISVYNKLKTLSLIDMDKSHFKQVMINVVKNSLEAIPAEGKVKIMLDELGDRIRIRVMDNGEGIPKSRLARIGEPYFTSKEKGNGIGLTICFKLMNENNGEMHVKSKENSGTIVTMLFPSIK</sequence>
<gene>
    <name evidence="12" type="ORF">J2S17_002428</name>
</gene>
<dbReference type="CDD" id="cd00075">
    <property type="entry name" value="HATPase"/>
    <property type="match status" value="1"/>
</dbReference>
<keyword evidence="9" id="KW-1133">Transmembrane helix</keyword>
<dbReference type="PANTHER" id="PTHR43065:SF10">
    <property type="entry name" value="PEROXIDE STRESS-ACTIVATED HISTIDINE KINASE MAK3"/>
    <property type="match status" value="1"/>
</dbReference>
<name>A0ABU0AH16_9BACI</name>
<evidence type="ECO:0000313" key="13">
    <source>
        <dbReference type="Proteomes" id="UP001238088"/>
    </source>
</evidence>
<accession>A0ABU0AH16</accession>
<comment type="caution">
    <text evidence="12">The sequence shown here is derived from an EMBL/GenBank/DDBJ whole genome shotgun (WGS) entry which is preliminary data.</text>
</comment>
<dbReference type="PROSITE" id="PS50109">
    <property type="entry name" value="HIS_KIN"/>
    <property type="match status" value="1"/>
</dbReference>
<dbReference type="CDD" id="cd00082">
    <property type="entry name" value="HisKA"/>
    <property type="match status" value="1"/>
</dbReference>
<keyword evidence="9" id="KW-0472">Membrane</keyword>
<dbReference type="Pfam" id="PF00512">
    <property type="entry name" value="HisKA"/>
    <property type="match status" value="1"/>
</dbReference>
<dbReference type="EC" id="2.7.13.3" evidence="2"/>
<feature type="domain" description="PAS" evidence="11">
    <location>
        <begin position="239"/>
        <end position="285"/>
    </location>
</feature>
<organism evidence="12 13">
    <name type="scientific">Cytobacillus purgationiresistens</name>
    <dbReference type="NCBI Taxonomy" id="863449"/>
    <lineage>
        <taxon>Bacteria</taxon>
        <taxon>Bacillati</taxon>
        <taxon>Bacillota</taxon>
        <taxon>Bacilli</taxon>
        <taxon>Bacillales</taxon>
        <taxon>Bacillaceae</taxon>
        <taxon>Cytobacillus</taxon>
    </lineage>
</organism>
<dbReference type="SUPFAM" id="SSF55874">
    <property type="entry name" value="ATPase domain of HSP90 chaperone/DNA topoisomerase II/histidine kinase"/>
    <property type="match status" value="1"/>
</dbReference>
<feature type="domain" description="Histidine kinase" evidence="10">
    <location>
        <begin position="364"/>
        <end position="573"/>
    </location>
</feature>
<feature type="transmembrane region" description="Helical" evidence="9">
    <location>
        <begin position="142"/>
        <end position="166"/>
    </location>
</feature>
<dbReference type="InterPro" id="IPR000014">
    <property type="entry name" value="PAS"/>
</dbReference>
<dbReference type="Pfam" id="PF02518">
    <property type="entry name" value="HATPase_c"/>
    <property type="match status" value="1"/>
</dbReference>
<keyword evidence="9" id="KW-0812">Transmembrane</keyword>
<keyword evidence="4" id="KW-0808">Transferase</keyword>
<evidence type="ECO:0000313" key="12">
    <source>
        <dbReference type="EMBL" id="MDQ0270553.1"/>
    </source>
</evidence>
<dbReference type="SMART" id="SM00388">
    <property type="entry name" value="HisKA"/>
    <property type="match status" value="1"/>
</dbReference>
<dbReference type="SMART" id="SM00387">
    <property type="entry name" value="HATPase_c"/>
    <property type="match status" value="1"/>
</dbReference>
<evidence type="ECO:0000256" key="8">
    <source>
        <dbReference type="ARBA" id="ARBA00023012"/>
    </source>
</evidence>
<dbReference type="Proteomes" id="UP001238088">
    <property type="component" value="Unassembled WGS sequence"/>
</dbReference>
<proteinExistence type="predicted"/>
<dbReference type="InterPro" id="IPR005467">
    <property type="entry name" value="His_kinase_dom"/>
</dbReference>
<reference evidence="12 13" key="1">
    <citation type="submission" date="2023-07" db="EMBL/GenBank/DDBJ databases">
        <title>Genomic Encyclopedia of Type Strains, Phase IV (KMG-IV): sequencing the most valuable type-strain genomes for metagenomic binning, comparative biology and taxonomic classification.</title>
        <authorList>
            <person name="Goeker M."/>
        </authorList>
    </citation>
    <scope>NUCLEOTIDE SEQUENCE [LARGE SCALE GENOMIC DNA]</scope>
    <source>
        <strain evidence="12 13">DSM 23494</strain>
    </source>
</reference>
<evidence type="ECO:0000256" key="1">
    <source>
        <dbReference type="ARBA" id="ARBA00000085"/>
    </source>
</evidence>
<dbReference type="InterPro" id="IPR036890">
    <property type="entry name" value="HATPase_C_sf"/>
</dbReference>
<evidence type="ECO:0000256" key="7">
    <source>
        <dbReference type="ARBA" id="ARBA00022840"/>
    </source>
</evidence>
<feature type="transmembrane region" description="Helical" evidence="9">
    <location>
        <begin position="62"/>
        <end position="81"/>
    </location>
</feature>
<feature type="transmembrane region" description="Helical" evidence="9">
    <location>
        <begin position="204"/>
        <end position="222"/>
    </location>
</feature>
<keyword evidence="13" id="KW-1185">Reference proteome</keyword>